<evidence type="ECO:0000313" key="2">
    <source>
        <dbReference type="EMBL" id="KAL1392781.1"/>
    </source>
</evidence>
<protein>
    <recommendedName>
        <fullName evidence="4">MD-2-related lipid-recognition domain-containing protein</fullName>
    </recommendedName>
</protein>
<accession>A0ABD1D3U0</accession>
<feature type="signal peptide" evidence="1">
    <location>
        <begin position="1"/>
        <end position="20"/>
    </location>
</feature>
<proteinExistence type="predicted"/>
<gene>
    <name evidence="2" type="ORF">pipiens_012229</name>
</gene>
<dbReference type="AlphaFoldDB" id="A0ABD1D3U0"/>
<dbReference type="EMBL" id="JBEHCU010007788">
    <property type="protein sequence ID" value="KAL1392781.1"/>
    <property type="molecule type" value="Genomic_DNA"/>
</dbReference>
<keyword evidence="3" id="KW-1185">Reference proteome</keyword>
<sequence length="180" mass="20302">MKFANFLTLVVTVPSALVLAEYVLDIVDYQQDCENGMPKFGMDMSDLDTNLDEEGNPSATGKIVFTDEYNDPISIHAYTKRFLHGSWEDGEISRDVTNLCAVLTVPFEPWYPFFSAMKNQGCPFEKGHEEYLENVALGDIPISFPSTFAGEWRMYLEIGTPRGGQTVTECMRIAFDIKEV</sequence>
<dbReference type="Proteomes" id="UP001562425">
    <property type="component" value="Unassembled WGS sequence"/>
</dbReference>
<reference evidence="2 3" key="1">
    <citation type="submission" date="2024-05" db="EMBL/GenBank/DDBJ databases">
        <title>Culex pipiens pipiens assembly and annotation.</title>
        <authorList>
            <person name="Alout H."/>
            <person name="Durand T."/>
        </authorList>
    </citation>
    <scope>NUCLEOTIDE SEQUENCE [LARGE SCALE GENOMIC DNA]</scope>
    <source>
        <strain evidence="2">HA-2024</strain>
        <tissue evidence="2">Whole body</tissue>
    </source>
</reference>
<evidence type="ECO:0000256" key="1">
    <source>
        <dbReference type="SAM" id="SignalP"/>
    </source>
</evidence>
<evidence type="ECO:0008006" key="4">
    <source>
        <dbReference type="Google" id="ProtNLM"/>
    </source>
</evidence>
<feature type="chain" id="PRO_5044834146" description="MD-2-related lipid-recognition domain-containing protein" evidence="1">
    <location>
        <begin position="21"/>
        <end position="180"/>
    </location>
</feature>
<organism evidence="2 3">
    <name type="scientific">Culex pipiens pipiens</name>
    <name type="common">Northern house mosquito</name>
    <dbReference type="NCBI Taxonomy" id="38569"/>
    <lineage>
        <taxon>Eukaryota</taxon>
        <taxon>Metazoa</taxon>
        <taxon>Ecdysozoa</taxon>
        <taxon>Arthropoda</taxon>
        <taxon>Hexapoda</taxon>
        <taxon>Insecta</taxon>
        <taxon>Pterygota</taxon>
        <taxon>Neoptera</taxon>
        <taxon>Endopterygota</taxon>
        <taxon>Diptera</taxon>
        <taxon>Nematocera</taxon>
        <taxon>Culicoidea</taxon>
        <taxon>Culicidae</taxon>
        <taxon>Culicinae</taxon>
        <taxon>Culicini</taxon>
        <taxon>Culex</taxon>
        <taxon>Culex</taxon>
    </lineage>
</organism>
<comment type="caution">
    <text evidence="2">The sequence shown here is derived from an EMBL/GenBank/DDBJ whole genome shotgun (WGS) entry which is preliminary data.</text>
</comment>
<name>A0ABD1D3U0_CULPP</name>
<keyword evidence="1" id="KW-0732">Signal</keyword>
<evidence type="ECO:0000313" key="3">
    <source>
        <dbReference type="Proteomes" id="UP001562425"/>
    </source>
</evidence>